<dbReference type="AlphaFoldDB" id="A0A345XLB6"/>
<proteinExistence type="predicted"/>
<sequence>MQRELLQMSTAGVVGGVEGEFDVGGAGEDDGVEYGVVGEPGVGVEGEPSGEEDIRAWITAWNTDPKPYVWTKTADEILERLASYLNRIPDSED</sequence>
<dbReference type="Proteomes" id="UP000254425">
    <property type="component" value="Chromosome"/>
</dbReference>
<reference evidence="1 2" key="1">
    <citation type="submission" date="2018-07" db="EMBL/GenBank/DDBJ databases">
        <title>Draft genome of the type strain Streptomyces armeniacus ATCC 15676.</title>
        <authorList>
            <person name="Labana P."/>
            <person name="Gosse J.T."/>
            <person name="Boddy C.N."/>
        </authorList>
    </citation>
    <scope>NUCLEOTIDE SEQUENCE [LARGE SCALE GENOMIC DNA]</scope>
    <source>
        <strain evidence="1 2">ATCC 15676</strain>
    </source>
</reference>
<keyword evidence="2" id="KW-1185">Reference proteome</keyword>
<gene>
    <name evidence="1" type="ORF">DVA86_06965</name>
</gene>
<evidence type="ECO:0000313" key="1">
    <source>
        <dbReference type="EMBL" id="AXK32432.1"/>
    </source>
</evidence>
<dbReference type="EMBL" id="CP031320">
    <property type="protein sequence ID" value="AXK32432.1"/>
    <property type="molecule type" value="Genomic_DNA"/>
</dbReference>
<evidence type="ECO:0008006" key="3">
    <source>
        <dbReference type="Google" id="ProtNLM"/>
    </source>
</evidence>
<name>A0A345XLB6_9ACTN</name>
<accession>A0A345XLB6</accession>
<protein>
    <recommendedName>
        <fullName evidence="3">Transposase</fullName>
    </recommendedName>
</protein>
<dbReference type="KEGG" id="sarm:DVA86_06965"/>
<organism evidence="1 2">
    <name type="scientific">Streptomyces armeniacus</name>
    <dbReference type="NCBI Taxonomy" id="83291"/>
    <lineage>
        <taxon>Bacteria</taxon>
        <taxon>Bacillati</taxon>
        <taxon>Actinomycetota</taxon>
        <taxon>Actinomycetes</taxon>
        <taxon>Kitasatosporales</taxon>
        <taxon>Streptomycetaceae</taxon>
        <taxon>Streptomyces</taxon>
    </lineage>
</organism>
<evidence type="ECO:0000313" key="2">
    <source>
        <dbReference type="Proteomes" id="UP000254425"/>
    </source>
</evidence>